<keyword evidence="1" id="KW-0472">Membrane</keyword>
<dbReference type="InterPro" id="IPR031360">
    <property type="entry name" value="TrpP"/>
</dbReference>
<sequence>MNKRLDTRVLVLLSLLAGIGAVLHIFAPPVLFGMKPDMLLVMMFLGIILFPKLPYVLLLSFVTGGISALTTSAPGGQIANIIDKPLTAFIFFGLFVVLSKVINTTIAASVLTAVGTIISGSIFLTVAVMIIGLMEGSFTALFLAVVLPAAAFNTIVMTIIYPIVQKIFVRTNIGKSTVTSKAS</sequence>
<evidence type="ECO:0000313" key="2">
    <source>
        <dbReference type="EMBL" id="MFC0523502.1"/>
    </source>
</evidence>
<organism evidence="2 3">
    <name type="scientific">Pontibacillus salicampi</name>
    <dbReference type="NCBI Taxonomy" id="1449801"/>
    <lineage>
        <taxon>Bacteria</taxon>
        <taxon>Bacillati</taxon>
        <taxon>Bacillota</taxon>
        <taxon>Bacilli</taxon>
        <taxon>Bacillales</taxon>
        <taxon>Bacillaceae</taxon>
        <taxon>Pontibacillus</taxon>
    </lineage>
</organism>
<feature type="transmembrane region" description="Helical" evidence="1">
    <location>
        <begin position="86"/>
        <end position="103"/>
    </location>
</feature>
<protein>
    <submittedName>
        <fullName evidence="2">Tryptophan transporter</fullName>
    </submittedName>
</protein>
<gene>
    <name evidence="2" type="ORF">ACFFGV_07875</name>
</gene>
<evidence type="ECO:0000256" key="1">
    <source>
        <dbReference type="SAM" id="Phobius"/>
    </source>
</evidence>
<keyword evidence="1" id="KW-0812">Transmembrane</keyword>
<comment type="caution">
    <text evidence="2">The sequence shown here is derived from an EMBL/GenBank/DDBJ whole genome shotgun (WGS) entry which is preliminary data.</text>
</comment>
<keyword evidence="1" id="KW-1133">Transmembrane helix</keyword>
<accession>A0ABV6LMH4</accession>
<name>A0ABV6LMH4_9BACI</name>
<feature type="transmembrane region" description="Helical" evidence="1">
    <location>
        <begin position="140"/>
        <end position="164"/>
    </location>
</feature>
<dbReference type="EMBL" id="JBHLTP010000004">
    <property type="protein sequence ID" value="MFC0523502.1"/>
    <property type="molecule type" value="Genomic_DNA"/>
</dbReference>
<feature type="transmembrane region" description="Helical" evidence="1">
    <location>
        <begin position="110"/>
        <end position="134"/>
    </location>
</feature>
<feature type="transmembrane region" description="Helical" evidence="1">
    <location>
        <begin position="12"/>
        <end position="32"/>
    </location>
</feature>
<reference evidence="2 3" key="1">
    <citation type="submission" date="2024-09" db="EMBL/GenBank/DDBJ databases">
        <authorList>
            <person name="Sun Q."/>
            <person name="Mori K."/>
        </authorList>
    </citation>
    <scope>NUCLEOTIDE SEQUENCE [LARGE SCALE GENOMIC DNA]</scope>
    <source>
        <strain evidence="2 3">NCAIM B.02529</strain>
    </source>
</reference>
<feature type="transmembrane region" description="Helical" evidence="1">
    <location>
        <begin position="39"/>
        <end position="66"/>
    </location>
</feature>
<dbReference type="Proteomes" id="UP001589836">
    <property type="component" value="Unassembled WGS sequence"/>
</dbReference>
<dbReference type="RefSeq" id="WP_377346358.1">
    <property type="nucleotide sequence ID" value="NZ_JBHLTP010000004.1"/>
</dbReference>
<evidence type="ECO:0000313" key="3">
    <source>
        <dbReference type="Proteomes" id="UP001589836"/>
    </source>
</evidence>
<dbReference type="Pfam" id="PF17099">
    <property type="entry name" value="TrpP"/>
    <property type="match status" value="1"/>
</dbReference>
<keyword evidence="3" id="KW-1185">Reference proteome</keyword>
<proteinExistence type="predicted"/>